<protein>
    <submittedName>
        <fullName evidence="2">DUF4307 domain-containing protein</fullName>
    </submittedName>
</protein>
<keyword evidence="1" id="KW-0812">Transmembrane</keyword>
<dbReference type="RefSeq" id="WP_358645046.1">
    <property type="nucleotide sequence ID" value="NZ_JBFACG010000001.1"/>
</dbReference>
<keyword evidence="3" id="KW-1185">Reference proteome</keyword>
<dbReference type="Pfam" id="PF14155">
    <property type="entry name" value="DUF4307"/>
    <property type="match status" value="1"/>
</dbReference>
<evidence type="ECO:0000256" key="1">
    <source>
        <dbReference type="SAM" id="Phobius"/>
    </source>
</evidence>
<dbReference type="InterPro" id="IPR025443">
    <property type="entry name" value="DUF4307"/>
</dbReference>
<evidence type="ECO:0000313" key="3">
    <source>
        <dbReference type="Proteomes" id="UP001620295"/>
    </source>
</evidence>
<dbReference type="EMBL" id="JBJDQH010000014">
    <property type="protein sequence ID" value="MFK4270616.1"/>
    <property type="molecule type" value="Genomic_DNA"/>
</dbReference>
<organism evidence="2 3">
    <name type="scientific">Streptomyces milbemycinicus</name>
    <dbReference type="NCBI Taxonomy" id="476552"/>
    <lineage>
        <taxon>Bacteria</taxon>
        <taxon>Bacillati</taxon>
        <taxon>Actinomycetota</taxon>
        <taxon>Actinomycetes</taxon>
        <taxon>Kitasatosporales</taxon>
        <taxon>Streptomycetaceae</taxon>
        <taxon>Streptomyces</taxon>
    </lineage>
</organism>
<accession>A0ABW8LXH5</accession>
<sequence>MATVREGLPDGRYGRSADQRADRKLKILGAVLGAGFLAMIVWFGYSYITGEQDMSGQVTGFKVVSDSAVEVRLEITKDTGTTGACTVRTLDEQHGEVGRKDFTFGKGQGDAVKVVTVRTTGRATSAELVGCDPVSGH</sequence>
<keyword evidence="1" id="KW-1133">Transmembrane helix</keyword>
<reference evidence="2 3" key="1">
    <citation type="submission" date="2024-11" db="EMBL/GenBank/DDBJ databases">
        <title>The Natural Products Discovery Center: Release of the First 8490 Sequenced Strains for Exploring Actinobacteria Biosynthetic Diversity.</title>
        <authorList>
            <person name="Kalkreuter E."/>
            <person name="Kautsar S.A."/>
            <person name="Yang D."/>
            <person name="Bader C.D."/>
            <person name="Teijaro C.N."/>
            <person name="Fluegel L."/>
            <person name="Davis C.M."/>
            <person name="Simpson J.R."/>
            <person name="Lauterbach L."/>
            <person name="Steele A.D."/>
            <person name="Gui C."/>
            <person name="Meng S."/>
            <person name="Li G."/>
            <person name="Viehrig K."/>
            <person name="Ye F."/>
            <person name="Su P."/>
            <person name="Kiefer A.F."/>
            <person name="Nichols A."/>
            <person name="Cepeda A.J."/>
            <person name="Yan W."/>
            <person name="Fan B."/>
            <person name="Jiang Y."/>
            <person name="Adhikari A."/>
            <person name="Zheng C.-J."/>
            <person name="Schuster L."/>
            <person name="Cowan T.M."/>
            <person name="Smanski M.J."/>
            <person name="Chevrette M.G."/>
            <person name="De Carvalho L.P.S."/>
            <person name="Shen B."/>
        </authorList>
    </citation>
    <scope>NUCLEOTIDE SEQUENCE [LARGE SCALE GENOMIC DNA]</scope>
    <source>
        <strain evidence="2 3">NPDC020863</strain>
    </source>
</reference>
<comment type="caution">
    <text evidence="2">The sequence shown here is derived from an EMBL/GenBank/DDBJ whole genome shotgun (WGS) entry which is preliminary data.</text>
</comment>
<gene>
    <name evidence="2" type="ORF">ACI2L5_37670</name>
</gene>
<name>A0ABW8LXH5_9ACTN</name>
<keyword evidence="1" id="KW-0472">Membrane</keyword>
<evidence type="ECO:0000313" key="2">
    <source>
        <dbReference type="EMBL" id="MFK4270616.1"/>
    </source>
</evidence>
<dbReference type="Proteomes" id="UP001620295">
    <property type="component" value="Unassembled WGS sequence"/>
</dbReference>
<proteinExistence type="predicted"/>
<feature type="transmembrane region" description="Helical" evidence="1">
    <location>
        <begin position="25"/>
        <end position="45"/>
    </location>
</feature>